<evidence type="ECO:0000256" key="6">
    <source>
        <dbReference type="ARBA" id="ARBA00022801"/>
    </source>
</evidence>
<dbReference type="InterPro" id="IPR051201">
    <property type="entry name" value="Chloro_Bact_Ser_Proteases"/>
</dbReference>
<feature type="region of interest" description="Disordered" evidence="10">
    <location>
        <begin position="88"/>
        <end position="107"/>
    </location>
</feature>
<dbReference type="PANTHER" id="PTHR43343:SF3">
    <property type="entry name" value="PROTEASE DO-LIKE 8, CHLOROPLASTIC"/>
    <property type="match status" value="1"/>
</dbReference>
<feature type="domain" description="PDZ" evidence="11">
    <location>
        <begin position="301"/>
        <end position="392"/>
    </location>
</feature>
<gene>
    <name evidence="12" type="ORF">D0Y96_13550</name>
</gene>
<evidence type="ECO:0000256" key="9">
    <source>
        <dbReference type="PIRSR" id="PIRSR611782-2"/>
    </source>
</evidence>
<organism evidence="12 13">
    <name type="scientific">Paracidobacterium acidisoli</name>
    <dbReference type="NCBI Taxonomy" id="2303751"/>
    <lineage>
        <taxon>Bacteria</taxon>
        <taxon>Pseudomonadati</taxon>
        <taxon>Acidobacteriota</taxon>
        <taxon>Terriglobia</taxon>
        <taxon>Terriglobales</taxon>
        <taxon>Acidobacteriaceae</taxon>
        <taxon>Paracidobacterium</taxon>
    </lineage>
</organism>
<sequence length="518" mass="54339">MERQKWSWKSALTRRLVVPVVVAGVIVSVAAYKFAGPAHAAATASALEAAAPPLDSSSVGPLLSLDQAMEALTARVRPAVVNVTVTSKVGPQSTDDDQQQQEQQQQQMQQFFGLPFGQFFNTPQQRGPEIEHGLGSGVIISPNGYIVTNNHVIKGATDIRVTMTDRRIYPAKLIGADPLTDLAVIKINGTDLPSVPWGDSTALKPGQTVLAFGNPYGFSFTVTRGIVSALHRPNPEADRRKPGEFIQTDAAINPGNSGGALVNARGELIGINTFLISPSGTFSGMGFAIPSEIVQPTVEKLIQYGKVDHGFIGISISDVTPDNAKFFDVQKATGAVVTDVSADAPGDKAGLKTGDVITELDGKPVTDAGELQMEVGQKQPGDTIHLQVVRDGKPMSISVTLQSMKGSSGAQASGEQHGKARWGIGLGDLTPALREQMQLPANVYGAVIENVKSGSPADNAGLQAGDVIEQVNRKPMHSAAEIAGALSGIQDGQDALVLVWSGGGQTFRVLHPAEAGND</sequence>
<dbReference type="EMBL" id="QVQT01000004">
    <property type="protein sequence ID" value="RFU16406.1"/>
    <property type="molecule type" value="Genomic_DNA"/>
</dbReference>
<dbReference type="InterPro" id="IPR011782">
    <property type="entry name" value="Pept_S1C_Do"/>
</dbReference>
<dbReference type="InterPro" id="IPR041489">
    <property type="entry name" value="PDZ_6"/>
</dbReference>
<dbReference type="Pfam" id="PF13180">
    <property type="entry name" value="PDZ_2"/>
    <property type="match status" value="1"/>
</dbReference>
<accession>A0A372INC2</accession>
<keyword evidence="7" id="KW-0720">Serine protease</keyword>
<feature type="domain" description="PDZ" evidence="11">
    <location>
        <begin position="398"/>
        <end position="476"/>
    </location>
</feature>
<comment type="caution">
    <text evidence="12">The sequence shown here is derived from an EMBL/GenBank/DDBJ whole genome shotgun (WGS) entry which is preliminary data.</text>
</comment>
<evidence type="ECO:0000256" key="4">
    <source>
        <dbReference type="ARBA" id="ARBA00022737"/>
    </source>
</evidence>
<comment type="subcellular location">
    <subcellularLocation>
        <location evidence="1">Periplasm</location>
    </subcellularLocation>
</comment>
<dbReference type="SMART" id="SM00228">
    <property type="entry name" value="PDZ"/>
    <property type="match status" value="2"/>
</dbReference>
<evidence type="ECO:0000256" key="3">
    <source>
        <dbReference type="ARBA" id="ARBA00022729"/>
    </source>
</evidence>
<keyword evidence="13" id="KW-1185">Reference proteome</keyword>
<evidence type="ECO:0000256" key="2">
    <source>
        <dbReference type="ARBA" id="ARBA00022670"/>
    </source>
</evidence>
<dbReference type="GO" id="GO:0006508">
    <property type="term" value="P:proteolysis"/>
    <property type="evidence" value="ECO:0007669"/>
    <property type="project" value="UniProtKB-KW"/>
</dbReference>
<dbReference type="SUPFAM" id="SSF50156">
    <property type="entry name" value="PDZ domain-like"/>
    <property type="match status" value="2"/>
</dbReference>
<dbReference type="InterPro" id="IPR036034">
    <property type="entry name" value="PDZ_sf"/>
</dbReference>
<keyword evidence="3" id="KW-0732">Signal</keyword>
<dbReference type="PRINTS" id="PR00834">
    <property type="entry name" value="PROTEASES2C"/>
</dbReference>
<proteinExistence type="predicted"/>
<protein>
    <submittedName>
        <fullName evidence="12">Do family serine endopeptidase</fullName>
    </submittedName>
</protein>
<evidence type="ECO:0000256" key="5">
    <source>
        <dbReference type="ARBA" id="ARBA00022764"/>
    </source>
</evidence>
<evidence type="ECO:0000256" key="8">
    <source>
        <dbReference type="PIRSR" id="PIRSR611782-1"/>
    </source>
</evidence>
<evidence type="ECO:0000256" key="1">
    <source>
        <dbReference type="ARBA" id="ARBA00004418"/>
    </source>
</evidence>
<feature type="active site" description="Charge relay system" evidence="8">
    <location>
        <position position="181"/>
    </location>
</feature>
<keyword evidence="4" id="KW-0677">Repeat</keyword>
<dbReference type="CDD" id="cd06779">
    <property type="entry name" value="cpPDZ_Deg_HtrA-like"/>
    <property type="match status" value="1"/>
</dbReference>
<dbReference type="AlphaFoldDB" id="A0A372INC2"/>
<evidence type="ECO:0000256" key="7">
    <source>
        <dbReference type="ARBA" id="ARBA00022825"/>
    </source>
</evidence>
<dbReference type="Pfam" id="PF17820">
    <property type="entry name" value="PDZ_6"/>
    <property type="match status" value="1"/>
</dbReference>
<feature type="binding site" evidence="9">
    <location>
        <begin position="255"/>
        <end position="257"/>
    </location>
    <ligand>
        <name>substrate</name>
    </ligand>
</feature>
<feature type="binding site" evidence="9">
    <location>
        <position position="151"/>
    </location>
    <ligand>
        <name>substrate</name>
    </ligand>
</feature>
<evidence type="ECO:0000256" key="10">
    <source>
        <dbReference type="SAM" id="MobiDB-lite"/>
    </source>
</evidence>
<dbReference type="Gene3D" id="2.30.42.10">
    <property type="match status" value="2"/>
</dbReference>
<evidence type="ECO:0000313" key="12">
    <source>
        <dbReference type="EMBL" id="RFU16406.1"/>
    </source>
</evidence>
<dbReference type="OrthoDB" id="9758917at2"/>
<feature type="active site" description="Charge relay system" evidence="8">
    <location>
        <position position="151"/>
    </location>
</feature>
<dbReference type="GO" id="GO:0042597">
    <property type="term" value="C:periplasmic space"/>
    <property type="evidence" value="ECO:0007669"/>
    <property type="project" value="UniProtKB-SubCell"/>
</dbReference>
<dbReference type="SUPFAM" id="SSF50494">
    <property type="entry name" value="Trypsin-like serine proteases"/>
    <property type="match status" value="1"/>
</dbReference>
<keyword evidence="2" id="KW-0645">Protease</keyword>
<dbReference type="RefSeq" id="WP_117300737.1">
    <property type="nucleotide sequence ID" value="NZ_QVQT02000004.1"/>
</dbReference>
<dbReference type="Pfam" id="PF13365">
    <property type="entry name" value="Trypsin_2"/>
    <property type="match status" value="1"/>
</dbReference>
<dbReference type="Proteomes" id="UP000264702">
    <property type="component" value="Unassembled WGS sequence"/>
</dbReference>
<dbReference type="NCBIfam" id="TIGR02037">
    <property type="entry name" value="degP_htrA_DO"/>
    <property type="match status" value="1"/>
</dbReference>
<keyword evidence="6" id="KW-0378">Hydrolase</keyword>
<dbReference type="InterPro" id="IPR009003">
    <property type="entry name" value="Peptidase_S1_PA"/>
</dbReference>
<keyword evidence="5" id="KW-0574">Periplasm</keyword>
<evidence type="ECO:0000259" key="11">
    <source>
        <dbReference type="PROSITE" id="PS50106"/>
    </source>
</evidence>
<evidence type="ECO:0000313" key="13">
    <source>
        <dbReference type="Proteomes" id="UP000264702"/>
    </source>
</evidence>
<dbReference type="PANTHER" id="PTHR43343">
    <property type="entry name" value="PEPTIDASE S12"/>
    <property type="match status" value="1"/>
</dbReference>
<feature type="binding site" evidence="9">
    <location>
        <position position="181"/>
    </location>
    <ligand>
        <name>substrate</name>
    </ligand>
</feature>
<reference evidence="12 13" key="1">
    <citation type="submission" date="2018-08" db="EMBL/GenBank/DDBJ databases">
        <title>Acidipila sp. 4G-K13, an acidobacterium isolated from forest soil.</title>
        <authorList>
            <person name="Gao Z.-H."/>
            <person name="Qiu L.-H."/>
        </authorList>
    </citation>
    <scope>NUCLEOTIDE SEQUENCE [LARGE SCALE GENOMIC DNA]</scope>
    <source>
        <strain evidence="12 13">4G-K13</strain>
    </source>
</reference>
<dbReference type="Gene3D" id="2.40.10.120">
    <property type="match status" value="1"/>
</dbReference>
<dbReference type="InterPro" id="IPR001478">
    <property type="entry name" value="PDZ"/>
</dbReference>
<feature type="active site" description="Charge relay system" evidence="8">
    <location>
        <position position="257"/>
    </location>
</feature>
<dbReference type="GO" id="GO:0004252">
    <property type="term" value="F:serine-type endopeptidase activity"/>
    <property type="evidence" value="ECO:0007669"/>
    <property type="project" value="InterPro"/>
</dbReference>
<dbReference type="CDD" id="cd10839">
    <property type="entry name" value="cpPDZ1_DegP-like"/>
    <property type="match status" value="1"/>
</dbReference>
<name>A0A372INC2_9BACT</name>
<dbReference type="InterPro" id="IPR001940">
    <property type="entry name" value="Peptidase_S1C"/>
</dbReference>
<dbReference type="PROSITE" id="PS50106">
    <property type="entry name" value="PDZ"/>
    <property type="match status" value="2"/>
</dbReference>